<feature type="domain" description="Reverse transcriptase Ty1/copia-type" evidence="1">
    <location>
        <begin position="30"/>
        <end position="86"/>
    </location>
</feature>
<evidence type="ECO:0000259" key="1">
    <source>
        <dbReference type="Pfam" id="PF07727"/>
    </source>
</evidence>
<dbReference type="InterPro" id="IPR013103">
    <property type="entry name" value="RVT_2"/>
</dbReference>
<reference evidence="3" key="1">
    <citation type="journal article" date="2019" name="Plant Biotechnol. J.">
        <title>Genome sequencing of the Australian wild diploid species Gossypium australe highlights disease resistance and delayed gland morphogenesis.</title>
        <authorList>
            <person name="Cai Y."/>
            <person name="Cai X."/>
            <person name="Wang Q."/>
            <person name="Wang P."/>
            <person name="Zhang Y."/>
            <person name="Cai C."/>
            <person name="Xu Y."/>
            <person name="Wang K."/>
            <person name="Zhou Z."/>
            <person name="Wang C."/>
            <person name="Geng S."/>
            <person name="Li B."/>
            <person name="Dong Q."/>
            <person name="Hou Y."/>
            <person name="Wang H."/>
            <person name="Ai P."/>
            <person name="Liu Z."/>
            <person name="Yi F."/>
            <person name="Sun M."/>
            <person name="An G."/>
            <person name="Cheng J."/>
            <person name="Zhang Y."/>
            <person name="Shi Q."/>
            <person name="Xie Y."/>
            <person name="Shi X."/>
            <person name="Chang Y."/>
            <person name="Huang F."/>
            <person name="Chen Y."/>
            <person name="Hong S."/>
            <person name="Mi L."/>
            <person name="Sun Q."/>
            <person name="Zhang L."/>
            <person name="Zhou B."/>
            <person name="Peng R."/>
            <person name="Zhang X."/>
            <person name="Liu F."/>
        </authorList>
    </citation>
    <scope>NUCLEOTIDE SEQUENCE [LARGE SCALE GENOMIC DNA]</scope>
    <source>
        <strain evidence="3">cv. PA1801</strain>
    </source>
</reference>
<name>A0A5B6VTW7_9ROSI</name>
<evidence type="ECO:0000313" key="3">
    <source>
        <dbReference type="Proteomes" id="UP000325315"/>
    </source>
</evidence>
<organism evidence="2 3">
    <name type="scientific">Gossypium australe</name>
    <dbReference type="NCBI Taxonomy" id="47621"/>
    <lineage>
        <taxon>Eukaryota</taxon>
        <taxon>Viridiplantae</taxon>
        <taxon>Streptophyta</taxon>
        <taxon>Embryophyta</taxon>
        <taxon>Tracheophyta</taxon>
        <taxon>Spermatophyta</taxon>
        <taxon>Magnoliopsida</taxon>
        <taxon>eudicotyledons</taxon>
        <taxon>Gunneridae</taxon>
        <taxon>Pentapetalae</taxon>
        <taxon>rosids</taxon>
        <taxon>malvids</taxon>
        <taxon>Malvales</taxon>
        <taxon>Malvaceae</taxon>
        <taxon>Malvoideae</taxon>
        <taxon>Gossypium</taxon>
    </lineage>
</organism>
<dbReference type="OrthoDB" id="1749346at2759"/>
<evidence type="ECO:0000313" key="2">
    <source>
        <dbReference type="EMBL" id="KAA3472660.1"/>
    </source>
</evidence>
<accession>A0A5B6VTW7</accession>
<dbReference type="EMBL" id="SMMG02000005">
    <property type="protein sequence ID" value="KAA3472660.1"/>
    <property type="molecule type" value="Genomic_DNA"/>
</dbReference>
<sequence>MQTELKMITRTKLGSLLISHHIIKTKLNVDGSLNRLMARLIVNRFSQQYEVHYMETYASVARLDTIRLLLALAAQMGWKIHQLDVK</sequence>
<gene>
    <name evidence="2" type="ORF">EPI10_023125</name>
</gene>
<dbReference type="AlphaFoldDB" id="A0A5B6VTW7"/>
<comment type="caution">
    <text evidence="2">The sequence shown here is derived from an EMBL/GenBank/DDBJ whole genome shotgun (WGS) entry which is preliminary data.</text>
</comment>
<keyword evidence="3" id="KW-1185">Reference proteome</keyword>
<proteinExistence type="predicted"/>
<protein>
    <submittedName>
        <fullName evidence="2">Retrovirus-related Pol polyprotein from transposon TNT 1-94</fullName>
    </submittedName>
</protein>
<dbReference type="Pfam" id="PF07727">
    <property type="entry name" value="RVT_2"/>
    <property type="match status" value="1"/>
</dbReference>
<dbReference type="Proteomes" id="UP000325315">
    <property type="component" value="Unassembled WGS sequence"/>
</dbReference>